<dbReference type="SUPFAM" id="SSF53756">
    <property type="entry name" value="UDP-Glycosyltransferase/glycogen phosphorylase"/>
    <property type="match status" value="1"/>
</dbReference>
<evidence type="ECO:0000313" key="3">
    <source>
        <dbReference type="EMBL" id="RKF13482.1"/>
    </source>
</evidence>
<dbReference type="OrthoDB" id="9801573at2"/>
<name>A0A3A8AVS3_9RHOB</name>
<evidence type="ECO:0000313" key="4">
    <source>
        <dbReference type="Proteomes" id="UP000281128"/>
    </source>
</evidence>
<dbReference type="Gene3D" id="3.40.50.2000">
    <property type="entry name" value="Glycogen Phosphorylase B"/>
    <property type="match status" value="1"/>
</dbReference>
<dbReference type="PANTHER" id="PTHR12526">
    <property type="entry name" value="GLYCOSYLTRANSFERASE"/>
    <property type="match status" value="1"/>
</dbReference>
<sequence length="430" mass="46602">MRASLLRRFVALWRSDGAAAALARAREYLVARRGGAAPGTIRPAPGCAGAPYLGGVWQSLAQAGAFHVSTAPARPARQRRIALIGDLNLPQCRKYRAEQLAEFWALHDVEFAYAHYLDLPRAVQLMQQATHLTLYRLRSGPEVSMLLYEARRLRLPVLYDIDDPLFSVSAYETYANMAALGSEAHRRFVQEAPAYLDVMNACDMVSVSTPALADHARLHTPRPVVLRRNFADAATLAAGRRAMQAAQDRDGLFRVAFASGSRGHEADFAPVAADIAAFMEGDPRRRLMILGHFDRAHLPAGLAARTEWRRFAGYGDYLGALARADCAILPLADDSFNRCKSAARALDAAAVGVPVLCAAVGDSPAVIRNGQTGFVIDKPGGWADALARLARDPSGARAMGLRARRDAERRWSAQDAAHVADAALAKWVSA</sequence>
<organism evidence="3 4">
    <name type="scientific">Roseovarius spongiae</name>
    <dbReference type="NCBI Taxonomy" id="2320272"/>
    <lineage>
        <taxon>Bacteria</taxon>
        <taxon>Pseudomonadati</taxon>
        <taxon>Pseudomonadota</taxon>
        <taxon>Alphaproteobacteria</taxon>
        <taxon>Rhodobacterales</taxon>
        <taxon>Roseobacteraceae</taxon>
        <taxon>Roseovarius</taxon>
    </lineage>
</organism>
<reference evidence="3 4" key="1">
    <citation type="submission" date="2018-09" db="EMBL/GenBank/DDBJ databases">
        <title>Roseovarius spongiae sp. nov., isolated from a marine sponge.</title>
        <authorList>
            <person name="Zhuang L."/>
            <person name="Luo L."/>
        </authorList>
    </citation>
    <scope>NUCLEOTIDE SEQUENCE [LARGE SCALE GENOMIC DNA]</scope>
    <source>
        <strain evidence="3 4">HN-E21</strain>
    </source>
</reference>
<protein>
    <submittedName>
        <fullName evidence="3">Glycosyltransferase family 1 protein</fullName>
    </submittedName>
</protein>
<dbReference type="AlphaFoldDB" id="A0A3A8AVS3"/>
<accession>A0A3A8AVS3</accession>
<evidence type="ECO:0000256" key="1">
    <source>
        <dbReference type="ARBA" id="ARBA00022676"/>
    </source>
</evidence>
<keyword evidence="4" id="KW-1185">Reference proteome</keyword>
<dbReference type="Pfam" id="PF13692">
    <property type="entry name" value="Glyco_trans_1_4"/>
    <property type="match status" value="1"/>
</dbReference>
<dbReference type="PANTHER" id="PTHR12526:SF510">
    <property type="entry name" value="D-INOSITOL 3-PHOSPHATE GLYCOSYLTRANSFERASE"/>
    <property type="match status" value="1"/>
</dbReference>
<dbReference type="EMBL" id="RAPE01000004">
    <property type="protein sequence ID" value="RKF13482.1"/>
    <property type="molecule type" value="Genomic_DNA"/>
</dbReference>
<comment type="caution">
    <text evidence="3">The sequence shown here is derived from an EMBL/GenBank/DDBJ whole genome shotgun (WGS) entry which is preliminary data.</text>
</comment>
<proteinExistence type="predicted"/>
<evidence type="ECO:0000256" key="2">
    <source>
        <dbReference type="ARBA" id="ARBA00022679"/>
    </source>
</evidence>
<dbReference type="GO" id="GO:0016757">
    <property type="term" value="F:glycosyltransferase activity"/>
    <property type="evidence" value="ECO:0007669"/>
    <property type="project" value="UniProtKB-KW"/>
</dbReference>
<gene>
    <name evidence="3" type="ORF">D6850_14375</name>
</gene>
<dbReference type="Proteomes" id="UP000281128">
    <property type="component" value="Unassembled WGS sequence"/>
</dbReference>
<keyword evidence="1" id="KW-0328">Glycosyltransferase</keyword>
<keyword evidence="2 3" id="KW-0808">Transferase</keyword>